<keyword evidence="2 4" id="KW-0169">Cobalamin biosynthesis</keyword>
<feature type="domain" description="CobQ/CobB/MinD/ParA nucleotide binding" evidence="5">
    <location>
        <begin position="5"/>
        <end position="227"/>
    </location>
</feature>
<dbReference type="PANTHER" id="PTHR21343">
    <property type="entry name" value="DETHIOBIOTIN SYNTHETASE"/>
    <property type="match status" value="1"/>
</dbReference>
<dbReference type="InterPro" id="IPR047045">
    <property type="entry name" value="CobQ_N"/>
</dbReference>
<dbReference type="Proteomes" id="UP001501710">
    <property type="component" value="Unassembled WGS sequence"/>
</dbReference>
<sequence length="500" mass="53102">MSGLLVAGTTSDAGKSVVTAGLCRWLARRGVKVAPFKAQNMSLNSMVTSDGAEIGRAQYMQAQAAGVEPRAVMNPVLLKPGSDRRSQVVVLGRPVGEVDARQYGERKAWLAGVVERSLAELRDEYDVVICEGAGSPAEINLRAGDIVNMGLARAADLPVVVVGDIDRGGVFASLFGTVALLEPADQALIAGFVINKFRGARELLEPGLDQLEKLTGRPTLGVLPWKLGLYLDSEDTLALDAPRPDARGPVGKQTLRIAVVRFPRISNFTDLDALACEPGVVVRYAASAGDLAEADLVVLPGTRATVNDLAWLRERGMADEILKRVREGRPVLGICGGYQMLAREIVDDVESGAGRVAGLGILPATVEFGKEKTLGRPSGRAYGEDVHAYEIHHGTVTAEGEPFLDGCREGAVWGTTWHGAMENDGFRRAFLKDVAEESGRDFTPAPDVCFQALREATFDALGDLVEEHLDTDAVWRIIEGGAPRGLPVVPPGGAPAATVG</sequence>
<evidence type="ECO:0000259" key="5">
    <source>
        <dbReference type="Pfam" id="PF01656"/>
    </source>
</evidence>
<evidence type="ECO:0000256" key="1">
    <source>
        <dbReference type="ARBA" id="ARBA00004953"/>
    </source>
</evidence>
<reference evidence="8" key="1">
    <citation type="journal article" date="2019" name="Int. J. Syst. Evol. Microbiol.">
        <title>The Global Catalogue of Microorganisms (GCM) 10K type strain sequencing project: providing services to taxonomists for standard genome sequencing and annotation.</title>
        <authorList>
            <consortium name="The Broad Institute Genomics Platform"/>
            <consortium name="The Broad Institute Genome Sequencing Center for Infectious Disease"/>
            <person name="Wu L."/>
            <person name="Ma J."/>
        </authorList>
    </citation>
    <scope>NUCLEOTIDE SEQUENCE [LARGE SCALE GENOMIC DNA]</scope>
    <source>
        <strain evidence="8">JCM 17440</strain>
    </source>
</reference>
<dbReference type="InterPro" id="IPR004459">
    <property type="entry name" value="CobQ_synth"/>
</dbReference>
<dbReference type="Gene3D" id="3.40.50.880">
    <property type="match status" value="1"/>
</dbReference>
<dbReference type="Pfam" id="PF07685">
    <property type="entry name" value="GATase_3"/>
    <property type="match status" value="1"/>
</dbReference>
<evidence type="ECO:0000256" key="3">
    <source>
        <dbReference type="ARBA" id="ARBA00022962"/>
    </source>
</evidence>
<feature type="domain" description="CobB/CobQ-like glutamine amidotransferase" evidence="6">
    <location>
        <begin position="256"/>
        <end position="425"/>
    </location>
</feature>
<feature type="active site" description="Nucleophile" evidence="4">
    <location>
        <position position="335"/>
    </location>
</feature>
<gene>
    <name evidence="4" type="primary">cobQ</name>
    <name evidence="7" type="ORF">GCM10022254_34350</name>
</gene>
<evidence type="ECO:0000313" key="7">
    <source>
        <dbReference type="EMBL" id="GAA4232986.1"/>
    </source>
</evidence>
<keyword evidence="3 4" id="KW-0315">Glutamine amidotransferase</keyword>
<dbReference type="RefSeq" id="WP_344897429.1">
    <property type="nucleotide sequence ID" value="NZ_BAABAS010000006.1"/>
</dbReference>
<dbReference type="CDD" id="cd05389">
    <property type="entry name" value="CobQ_N"/>
    <property type="match status" value="1"/>
</dbReference>
<dbReference type="SUPFAM" id="SSF52317">
    <property type="entry name" value="Class I glutamine amidotransferase-like"/>
    <property type="match status" value="1"/>
</dbReference>
<dbReference type="HAMAP" id="MF_00028">
    <property type="entry name" value="CobQ"/>
    <property type="match status" value="1"/>
</dbReference>
<protein>
    <recommendedName>
        <fullName evidence="4">Cobyric acid synthase</fullName>
    </recommendedName>
</protein>
<comment type="pathway">
    <text evidence="1 4">Cofactor biosynthesis; adenosylcobalamin biosynthesis.</text>
</comment>
<dbReference type="SUPFAM" id="SSF52540">
    <property type="entry name" value="P-loop containing nucleoside triphosphate hydrolases"/>
    <property type="match status" value="1"/>
</dbReference>
<proteinExistence type="inferred from homology"/>
<keyword evidence="8" id="KW-1185">Reference proteome</keyword>
<dbReference type="EMBL" id="BAABAS010000006">
    <property type="protein sequence ID" value="GAA4232986.1"/>
    <property type="molecule type" value="Genomic_DNA"/>
</dbReference>
<dbReference type="PROSITE" id="PS51273">
    <property type="entry name" value="GATASE_TYPE_1"/>
    <property type="match status" value="1"/>
</dbReference>
<dbReference type="Gene3D" id="3.40.50.300">
    <property type="entry name" value="P-loop containing nucleotide triphosphate hydrolases"/>
    <property type="match status" value="1"/>
</dbReference>
<dbReference type="InterPro" id="IPR011698">
    <property type="entry name" value="GATase_3"/>
</dbReference>
<name>A0ABP8C3P2_9ACTN</name>
<evidence type="ECO:0000256" key="4">
    <source>
        <dbReference type="HAMAP-Rule" id="MF_00028"/>
    </source>
</evidence>
<dbReference type="InterPro" id="IPR029062">
    <property type="entry name" value="Class_I_gatase-like"/>
</dbReference>
<comment type="similarity">
    <text evidence="4">Belongs to the CobB/CobQ family. CobQ subfamily.</text>
</comment>
<dbReference type="Pfam" id="PF01656">
    <property type="entry name" value="CbiA"/>
    <property type="match status" value="1"/>
</dbReference>
<dbReference type="InterPro" id="IPR002586">
    <property type="entry name" value="CobQ/CobB/MinD/ParA_Nub-bd_dom"/>
</dbReference>
<dbReference type="CDD" id="cd01750">
    <property type="entry name" value="GATase1_CobQ"/>
    <property type="match status" value="1"/>
</dbReference>
<dbReference type="NCBIfam" id="TIGR00313">
    <property type="entry name" value="cobQ"/>
    <property type="match status" value="1"/>
</dbReference>
<evidence type="ECO:0000313" key="8">
    <source>
        <dbReference type="Proteomes" id="UP001501710"/>
    </source>
</evidence>
<evidence type="ECO:0000256" key="2">
    <source>
        <dbReference type="ARBA" id="ARBA00022573"/>
    </source>
</evidence>
<dbReference type="PROSITE" id="PS51274">
    <property type="entry name" value="GATASE_COBBQ"/>
    <property type="match status" value="1"/>
</dbReference>
<organism evidence="7 8">
    <name type="scientific">Actinomadura meridiana</name>
    <dbReference type="NCBI Taxonomy" id="559626"/>
    <lineage>
        <taxon>Bacteria</taxon>
        <taxon>Bacillati</taxon>
        <taxon>Actinomycetota</taxon>
        <taxon>Actinomycetes</taxon>
        <taxon>Streptosporangiales</taxon>
        <taxon>Thermomonosporaceae</taxon>
        <taxon>Actinomadura</taxon>
    </lineage>
</organism>
<dbReference type="InterPro" id="IPR033949">
    <property type="entry name" value="CobQ_GATase1"/>
</dbReference>
<dbReference type="InterPro" id="IPR027417">
    <property type="entry name" value="P-loop_NTPase"/>
</dbReference>
<evidence type="ECO:0000259" key="6">
    <source>
        <dbReference type="Pfam" id="PF07685"/>
    </source>
</evidence>
<dbReference type="PANTHER" id="PTHR21343:SF1">
    <property type="entry name" value="COBYRIC ACID SYNTHASE"/>
    <property type="match status" value="1"/>
</dbReference>
<feature type="active site" evidence="4">
    <location>
        <position position="418"/>
    </location>
</feature>
<dbReference type="NCBIfam" id="NF001989">
    <property type="entry name" value="PRK00784.1"/>
    <property type="match status" value="1"/>
</dbReference>
<comment type="function">
    <text evidence="4">Catalyzes amidations at positions B, D, E, and G on adenosylcobyrinic A,C-diamide. NH(2) groups are provided by glutamine, and one molecule of ATP is hydrogenolyzed for each amidation.</text>
</comment>
<comment type="caution">
    <text evidence="7">The sequence shown here is derived from an EMBL/GenBank/DDBJ whole genome shotgun (WGS) entry which is preliminary data.</text>
</comment>
<accession>A0ABP8C3P2</accession>